<proteinExistence type="inferred from homology"/>
<gene>
    <name evidence="9" type="ORF">GMA92_04640</name>
</gene>
<feature type="domain" description="VTT" evidence="8">
    <location>
        <begin position="29"/>
        <end position="155"/>
    </location>
</feature>
<evidence type="ECO:0000256" key="4">
    <source>
        <dbReference type="ARBA" id="ARBA00022692"/>
    </source>
</evidence>
<evidence type="ECO:0000256" key="5">
    <source>
        <dbReference type="ARBA" id="ARBA00022989"/>
    </source>
</evidence>
<protein>
    <submittedName>
        <fullName evidence="9">DedA family protein</fullName>
    </submittedName>
</protein>
<comment type="similarity">
    <text evidence="2">Belongs to the DedA family.</text>
</comment>
<dbReference type="InterPro" id="IPR032816">
    <property type="entry name" value="VTT_dom"/>
</dbReference>
<evidence type="ECO:0000256" key="6">
    <source>
        <dbReference type="ARBA" id="ARBA00023136"/>
    </source>
</evidence>
<keyword evidence="6 7" id="KW-0472">Membrane</keyword>
<evidence type="ECO:0000256" key="1">
    <source>
        <dbReference type="ARBA" id="ARBA00004651"/>
    </source>
</evidence>
<keyword evidence="5 7" id="KW-1133">Transmembrane helix</keyword>
<feature type="transmembrane region" description="Helical" evidence="7">
    <location>
        <begin position="135"/>
        <end position="158"/>
    </location>
</feature>
<sequence length="196" mass="21704">MDLMIEFMTQYGLVAMFLFIILEYACLPLPSEVILPLSGAMVLASGDSIMLAILISIMAGLIGSMICYSIGYTGGNAVIDRMMKKYPSTRKGIESTRQFYAKYATYSVGLGRVIPLFRTYISFIAGITKQRVSTFLLASTLGIAVWNTLLMGLGYWLADEWKNVMGYYDSGKWILLLLGCAVIGLLILKKSRQKEA</sequence>
<name>A0A9X4XCD6_9FIRM</name>
<dbReference type="PANTHER" id="PTHR42709">
    <property type="entry name" value="ALKALINE PHOSPHATASE LIKE PROTEIN"/>
    <property type="match status" value="1"/>
</dbReference>
<evidence type="ECO:0000313" key="10">
    <source>
        <dbReference type="Proteomes" id="UP000487649"/>
    </source>
</evidence>
<evidence type="ECO:0000313" key="9">
    <source>
        <dbReference type="EMBL" id="MTK20726.1"/>
    </source>
</evidence>
<reference evidence="9 10" key="1">
    <citation type="journal article" date="2019" name="Nat. Med.">
        <title>A library of human gut bacterial isolates paired with longitudinal multiomics data enables mechanistic microbiome research.</title>
        <authorList>
            <person name="Poyet M."/>
            <person name="Groussin M."/>
            <person name="Gibbons S.M."/>
            <person name="Avila-Pacheco J."/>
            <person name="Jiang X."/>
            <person name="Kearney S.M."/>
            <person name="Perrotta A.R."/>
            <person name="Berdy B."/>
            <person name="Zhao S."/>
            <person name="Lieberman T.D."/>
            <person name="Swanson P.K."/>
            <person name="Smith M."/>
            <person name="Roesemann S."/>
            <person name="Alexander J.E."/>
            <person name="Rich S.A."/>
            <person name="Livny J."/>
            <person name="Vlamakis H."/>
            <person name="Clish C."/>
            <person name="Bullock K."/>
            <person name="Deik A."/>
            <person name="Scott J."/>
            <person name="Pierce K.A."/>
            <person name="Xavier R.J."/>
            <person name="Alm E.J."/>
        </authorList>
    </citation>
    <scope>NUCLEOTIDE SEQUENCE [LARGE SCALE GENOMIC DNA]</scope>
    <source>
        <strain evidence="9 10">BIOML-A198</strain>
    </source>
</reference>
<dbReference type="GO" id="GO:0005886">
    <property type="term" value="C:plasma membrane"/>
    <property type="evidence" value="ECO:0007669"/>
    <property type="project" value="UniProtKB-SubCell"/>
</dbReference>
<organism evidence="9 10">
    <name type="scientific">Turicibacter sanguinis</name>
    <dbReference type="NCBI Taxonomy" id="154288"/>
    <lineage>
        <taxon>Bacteria</taxon>
        <taxon>Bacillati</taxon>
        <taxon>Bacillota</taxon>
        <taxon>Erysipelotrichia</taxon>
        <taxon>Erysipelotrichales</taxon>
        <taxon>Turicibacteraceae</taxon>
        <taxon>Turicibacter</taxon>
    </lineage>
</organism>
<dbReference type="EMBL" id="WMQE01000007">
    <property type="protein sequence ID" value="MTK20726.1"/>
    <property type="molecule type" value="Genomic_DNA"/>
</dbReference>
<feature type="transmembrane region" description="Helical" evidence="7">
    <location>
        <begin position="170"/>
        <end position="188"/>
    </location>
</feature>
<keyword evidence="4 7" id="KW-0812">Transmembrane</keyword>
<feature type="transmembrane region" description="Helical" evidence="7">
    <location>
        <begin position="12"/>
        <end position="30"/>
    </location>
</feature>
<dbReference type="Proteomes" id="UP000487649">
    <property type="component" value="Unassembled WGS sequence"/>
</dbReference>
<dbReference type="Pfam" id="PF09335">
    <property type="entry name" value="VTT_dom"/>
    <property type="match status" value="1"/>
</dbReference>
<comment type="subcellular location">
    <subcellularLocation>
        <location evidence="1">Cell membrane</location>
        <topology evidence="1">Multi-pass membrane protein</topology>
    </subcellularLocation>
</comment>
<evidence type="ECO:0000259" key="8">
    <source>
        <dbReference type="Pfam" id="PF09335"/>
    </source>
</evidence>
<feature type="transmembrane region" description="Helical" evidence="7">
    <location>
        <begin position="50"/>
        <end position="75"/>
    </location>
</feature>
<evidence type="ECO:0000256" key="7">
    <source>
        <dbReference type="SAM" id="Phobius"/>
    </source>
</evidence>
<comment type="caution">
    <text evidence="9">The sequence shown here is derived from an EMBL/GenBank/DDBJ whole genome shotgun (WGS) entry which is preliminary data.</text>
</comment>
<dbReference type="InterPro" id="IPR051311">
    <property type="entry name" value="DedA_domain"/>
</dbReference>
<dbReference type="AlphaFoldDB" id="A0A9X4XCD6"/>
<evidence type="ECO:0000256" key="2">
    <source>
        <dbReference type="ARBA" id="ARBA00010792"/>
    </source>
</evidence>
<dbReference type="PANTHER" id="PTHR42709:SF6">
    <property type="entry name" value="UNDECAPRENYL PHOSPHATE TRANSPORTER A"/>
    <property type="match status" value="1"/>
</dbReference>
<keyword evidence="3" id="KW-1003">Cell membrane</keyword>
<accession>A0A9X4XCD6</accession>
<evidence type="ECO:0000256" key="3">
    <source>
        <dbReference type="ARBA" id="ARBA00022475"/>
    </source>
</evidence>